<dbReference type="PANTHER" id="PTHR43738:SF2">
    <property type="entry name" value="ABC TRANSPORTER PERMEASE"/>
    <property type="match status" value="1"/>
</dbReference>
<keyword evidence="4 6" id="KW-1133">Transmembrane helix</keyword>
<evidence type="ECO:0000256" key="5">
    <source>
        <dbReference type="ARBA" id="ARBA00023136"/>
    </source>
</evidence>
<gene>
    <name evidence="8" type="ORF">J3R75_003268</name>
</gene>
<organism evidence="8 9">
    <name type="scientific">Oligosphaera ethanolica</name>
    <dbReference type="NCBI Taxonomy" id="760260"/>
    <lineage>
        <taxon>Bacteria</taxon>
        <taxon>Pseudomonadati</taxon>
        <taxon>Lentisphaerota</taxon>
        <taxon>Oligosphaeria</taxon>
        <taxon>Oligosphaerales</taxon>
        <taxon>Oligosphaeraceae</taxon>
        <taxon>Oligosphaera</taxon>
    </lineage>
</organism>
<feature type="transmembrane region" description="Helical" evidence="6">
    <location>
        <begin position="553"/>
        <end position="573"/>
    </location>
</feature>
<dbReference type="GO" id="GO:0005886">
    <property type="term" value="C:plasma membrane"/>
    <property type="evidence" value="ECO:0007669"/>
    <property type="project" value="UniProtKB-SubCell"/>
</dbReference>
<keyword evidence="3 6" id="KW-0812">Transmembrane</keyword>
<dbReference type="InterPro" id="IPR051125">
    <property type="entry name" value="ABC-4/HrtB_transporter"/>
</dbReference>
<evidence type="ECO:0000256" key="1">
    <source>
        <dbReference type="ARBA" id="ARBA00004651"/>
    </source>
</evidence>
<dbReference type="Pfam" id="PF02687">
    <property type="entry name" value="FtsX"/>
    <property type="match status" value="1"/>
</dbReference>
<evidence type="ECO:0000313" key="8">
    <source>
        <dbReference type="EMBL" id="MDQ0291161.1"/>
    </source>
</evidence>
<dbReference type="Proteomes" id="UP001238163">
    <property type="component" value="Unassembled WGS sequence"/>
</dbReference>
<name>A0AAE4AQ10_9BACT</name>
<evidence type="ECO:0000256" key="3">
    <source>
        <dbReference type="ARBA" id="ARBA00022692"/>
    </source>
</evidence>
<evidence type="ECO:0000313" key="9">
    <source>
        <dbReference type="Proteomes" id="UP001238163"/>
    </source>
</evidence>
<feature type="transmembrane region" description="Helical" evidence="6">
    <location>
        <begin position="805"/>
        <end position="829"/>
    </location>
</feature>
<keyword evidence="9" id="KW-1185">Reference proteome</keyword>
<evidence type="ECO:0000256" key="6">
    <source>
        <dbReference type="SAM" id="Phobius"/>
    </source>
</evidence>
<dbReference type="EMBL" id="JAUSVL010000001">
    <property type="protein sequence ID" value="MDQ0291161.1"/>
    <property type="molecule type" value="Genomic_DNA"/>
</dbReference>
<dbReference type="RefSeq" id="WP_307263549.1">
    <property type="nucleotide sequence ID" value="NZ_JAUSVL010000001.1"/>
</dbReference>
<sequence length="920" mass="99417">MTRFTLFIRNVRYYGRQCLLLVLGAMLVSGVISTALYLGDSVEWTLRQRVEQRLAGVRSVAQWDGVRLAPGAILHTRGFVQTAAGRARAIAVYGLDDQAAAGLADREALANQALLDFLGGEAATAAGDLVIRVQTMPEIAAESMPGRPGRIRQLRVNLKGLLPTPFRDFSLEDSQNAPLNLFLRRSYLASSLECANGGNLAVSEKSADALQHELQNALTPEDLGLFFADMGGRPILKSRRYFLPEFVAPAFPEAQPVLSWFFAELADDAASLVYSFIAGVPEGLMPIPADECWLPAQLGLQPGAGPARLRYFQTGAFRDIMVSDASFARLRLVDDRAITRALSADIPGLTDSASCSQWDAPLPVDLKRIRDDDEAYWREHGAKPKAYIALSRAQELFGADALSGLLFPAGAEEDVLRVRLTALLRDEPGLLHCFEPRADALANALAGVDFAALFLGLSSLVMASALLVLMLMLRLQLLERHGESELFAALGFPANWLRWELAVELGLALVLGSALGVLAGMAVSALLLQVLGWVWGDLYGLSRMIWRCETSSIAGAFAASALLGLGALLLLLWREGRPAFWRRQWSRPMSGIADLSWRTVCRRQSQSRPLVALLTLGITLTLAVGANAIRTRGEEGFGYQWLLSTALPFTGPLPGQDSGKVLPIRVHLASPADCSNLSRVSTPNVFGVPLQCLGENAPKLTPAGAAADRGVLQWILKARLGDSLEYAGGSVVLEHAFAGSVFQGGIVVGADTFQRLFPDEHGAAMWLLRADADLPALTAALADHGVSLESSRERMARFDAIQNRYLLLFLALGVLALLLGVGAMALALARAMEERRDEIVLLAEMGFANHRLAAIFFVEQLVLLGASLALSLILLGILALFSALSLRLVFLVLSLLVLLWSVGVVMEVLVLVRRITNRVS</sequence>
<protein>
    <recommendedName>
        <fullName evidence="7">ABC3 transporter permease C-terminal domain-containing protein</fullName>
    </recommendedName>
</protein>
<feature type="transmembrane region" description="Helical" evidence="6">
    <location>
        <begin position="861"/>
        <end position="882"/>
    </location>
</feature>
<reference evidence="8" key="1">
    <citation type="submission" date="2023-07" db="EMBL/GenBank/DDBJ databases">
        <title>Genomic Encyclopedia of Type Strains, Phase IV (KMG-IV): sequencing the most valuable type-strain genomes for metagenomic binning, comparative biology and taxonomic classification.</title>
        <authorList>
            <person name="Goeker M."/>
        </authorList>
    </citation>
    <scope>NUCLEOTIDE SEQUENCE</scope>
    <source>
        <strain evidence="8">DSM 24202</strain>
    </source>
</reference>
<keyword evidence="2" id="KW-1003">Cell membrane</keyword>
<dbReference type="PANTHER" id="PTHR43738">
    <property type="entry name" value="ABC TRANSPORTER, MEMBRANE PROTEIN"/>
    <property type="match status" value="1"/>
</dbReference>
<feature type="transmembrane region" description="Helical" evidence="6">
    <location>
        <begin position="450"/>
        <end position="473"/>
    </location>
</feature>
<keyword evidence="5 6" id="KW-0472">Membrane</keyword>
<feature type="domain" description="ABC3 transporter permease C-terminal" evidence="7">
    <location>
        <begin position="457"/>
        <end position="574"/>
    </location>
</feature>
<evidence type="ECO:0000259" key="7">
    <source>
        <dbReference type="Pfam" id="PF02687"/>
    </source>
</evidence>
<evidence type="ECO:0000256" key="4">
    <source>
        <dbReference type="ARBA" id="ARBA00022989"/>
    </source>
</evidence>
<proteinExistence type="predicted"/>
<evidence type="ECO:0000256" key="2">
    <source>
        <dbReference type="ARBA" id="ARBA00022475"/>
    </source>
</evidence>
<feature type="transmembrane region" description="Helical" evidence="6">
    <location>
        <begin position="610"/>
        <end position="629"/>
    </location>
</feature>
<feature type="transmembrane region" description="Helical" evidence="6">
    <location>
        <begin position="888"/>
        <end position="912"/>
    </location>
</feature>
<comment type="subcellular location">
    <subcellularLocation>
        <location evidence="1">Cell membrane</location>
        <topology evidence="1">Multi-pass membrane protein</topology>
    </subcellularLocation>
</comment>
<feature type="transmembrane region" description="Helical" evidence="6">
    <location>
        <begin position="20"/>
        <end position="39"/>
    </location>
</feature>
<comment type="caution">
    <text evidence="8">The sequence shown here is derived from an EMBL/GenBank/DDBJ whole genome shotgun (WGS) entry which is preliminary data.</text>
</comment>
<dbReference type="InterPro" id="IPR003838">
    <property type="entry name" value="ABC3_permease_C"/>
</dbReference>
<feature type="transmembrane region" description="Helical" evidence="6">
    <location>
        <begin position="505"/>
        <end position="533"/>
    </location>
</feature>
<accession>A0AAE4AQ10</accession>
<dbReference type="AlphaFoldDB" id="A0AAE4AQ10"/>